<dbReference type="GO" id="GO:0005576">
    <property type="term" value="C:extracellular region"/>
    <property type="evidence" value="ECO:0007669"/>
    <property type="project" value="UniProtKB-SubCell"/>
</dbReference>
<keyword evidence="8" id="KW-1185">Reference proteome</keyword>
<dbReference type="Pfam" id="PF05938">
    <property type="entry name" value="Self-incomp_S1"/>
    <property type="match status" value="1"/>
</dbReference>
<dbReference type="InParanoid" id="A0A7J7C7J0"/>
<comment type="subcellular location">
    <subcellularLocation>
        <location evidence="1 6">Secreted</location>
    </subcellularLocation>
</comment>
<comment type="similarity">
    <text evidence="2 6">Belongs to the plant self-incompatibility (S1) protein family.</text>
</comment>
<evidence type="ECO:0000313" key="7">
    <source>
        <dbReference type="EMBL" id="KAF5730108.1"/>
    </source>
</evidence>
<dbReference type="PANTHER" id="PTHR31232:SF18">
    <property type="entry name" value="S-PROTEIN HOMOLOG"/>
    <property type="match status" value="1"/>
</dbReference>
<evidence type="ECO:0000256" key="4">
    <source>
        <dbReference type="ARBA" id="ARBA00022525"/>
    </source>
</evidence>
<evidence type="ECO:0000256" key="2">
    <source>
        <dbReference type="ARBA" id="ARBA00005581"/>
    </source>
</evidence>
<dbReference type="InterPro" id="IPR010264">
    <property type="entry name" value="Self-incomp_S1"/>
</dbReference>
<keyword evidence="4 6" id="KW-0964">Secreted</keyword>
<comment type="caution">
    <text evidence="7">The sequence shown here is derived from an EMBL/GenBank/DDBJ whole genome shotgun (WGS) entry which is preliminary data.</text>
</comment>
<keyword evidence="5 6" id="KW-0732">Signal</keyword>
<evidence type="ECO:0000256" key="3">
    <source>
        <dbReference type="ARBA" id="ARBA00022471"/>
    </source>
</evidence>
<evidence type="ECO:0000256" key="1">
    <source>
        <dbReference type="ARBA" id="ARBA00004613"/>
    </source>
</evidence>
<dbReference type="PANTHER" id="PTHR31232">
    <property type="match status" value="1"/>
</dbReference>
<feature type="chain" id="PRO_5029942595" description="S-protein homolog" evidence="6">
    <location>
        <begin position="31"/>
        <end position="147"/>
    </location>
</feature>
<accession>A0A7J7C7J0</accession>
<gene>
    <name evidence="7" type="ORF">HS088_TW20G00478</name>
</gene>
<organism evidence="7 8">
    <name type="scientific">Tripterygium wilfordii</name>
    <name type="common">Thunder God vine</name>
    <dbReference type="NCBI Taxonomy" id="458696"/>
    <lineage>
        <taxon>Eukaryota</taxon>
        <taxon>Viridiplantae</taxon>
        <taxon>Streptophyta</taxon>
        <taxon>Embryophyta</taxon>
        <taxon>Tracheophyta</taxon>
        <taxon>Spermatophyta</taxon>
        <taxon>Magnoliopsida</taxon>
        <taxon>eudicotyledons</taxon>
        <taxon>Gunneridae</taxon>
        <taxon>Pentapetalae</taxon>
        <taxon>rosids</taxon>
        <taxon>fabids</taxon>
        <taxon>Celastrales</taxon>
        <taxon>Celastraceae</taxon>
        <taxon>Tripterygium</taxon>
    </lineage>
</organism>
<evidence type="ECO:0000313" key="8">
    <source>
        <dbReference type="Proteomes" id="UP000593562"/>
    </source>
</evidence>
<evidence type="ECO:0000256" key="5">
    <source>
        <dbReference type="ARBA" id="ARBA00022729"/>
    </source>
</evidence>
<dbReference type="GO" id="GO:0060320">
    <property type="term" value="P:rejection of self pollen"/>
    <property type="evidence" value="ECO:0007669"/>
    <property type="project" value="UniProtKB-KW"/>
</dbReference>
<evidence type="ECO:0000256" key="6">
    <source>
        <dbReference type="RuleBase" id="RU367044"/>
    </source>
</evidence>
<keyword evidence="3 6" id="KW-0713">Self-incompatibility</keyword>
<dbReference type="Proteomes" id="UP000593562">
    <property type="component" value="Unassembled WGS sequence"/>
</dbReference>
<protein>
    <recommendedName>
        <fullName evidence="6">S-protein homolog</fullName>
    </recommendedName>
</protein>
<dbReference type="EMBL" id="JAAARO010000020">
    <property type="protein sequence ID" value="KAF5730108.1"/>
    <property type="molecule type" value="Genomic_DNA"/>
</dbReference>
<name>A0A7J7C7J0_TRIWF</name>
<proteinExistence type="inferred from homology"/>
<feature type="signal peptide" evidence="6">
    <location>
        <begin position="1"/>
        <end position="30"/>
    </location>
</feature>
<sequence>MSGSKSRVCYANYMLLLLFSFSLRNELGMAYQEKFLGLGEKVKVNVMNRLGKGQSLSLHCQSKDNDLGQQSVADGGEYGWDFTTNIIGNTLFYCDMGWKSTDQFHFDSYTSTRDHVRCKTDCTWLVAGEGIYGKNDQTGFWEFIYHW</sequence>
<reference evidence="7 8" key="1">
    <citation type="journal article" date="2020" name="Nat. Commun.">
        <title>Genome of Tripterygium wilfordii and identification of cytochrome P450 involved in triptolide biosynthesis.</title>
        <authorList>
            <person name="Tu L."/>
            <person name="Su P."/>
            <person name="Zhang Z."/>
            <person name="Gao L."/>
            <person name="Wang J."/>
            <person name="Hu T."/>
            <person name="Zhou J."/>
            <person name="Zhang Y."/>
            <person name="Zhao Y."/>
            <person name="Liu Y."/>
            <person name="Song Y."/>
            <person name="Tong Y."/>
            <person name="Lu Y."/>
            <person name="Yang J."/>
            <person name="Xu C."/>
            <person name="Jia M."/>
            <person name="Peters R.J."/>
            <person name="Huang L."/>
            <person name="Gao W."/>
        </authorList>
    </citation>
    <scope>NUCLEOTIDE SEQUENCE [LARGE SCALE GENOMIC DNA]</scope>
    <source>
        <strain evidence="8">cv. XIE 37</strain>
        <tissue evidence="7">Leaf</tissue>
    </source>
</reference>
<dbReference type="AlphaFoldDB" id="A0A7J7C7J0"/>